<comment type="caution">
    <text evidence="5">The sequence shown here is derived from an EMBL/GenBank/DDBJ whole genome shotgun (WGS) entry which is preliminary data.</text>
</comment>
<dbReference type="SMART" id="SM00382">
    <property type="entry name" value="AAA"/>
    <property type="match status" value="1"/>
</dbReference>
<keyword evidence="2" id="KW-0547">Nucleotide-binding</keyword>
<proteinExistence type="predicted"/>
<dbReference type="InterPro" id="IPR003439">
    <property type="entry name" value="ABC_transporter-like_ATP-bd"/>
</dbReference>
<evidence type="ECO:0000256" key="2">
    <source>
        <dbReference type="ARBA" id="ARBA00022741"/>
    </source>
</evidence>
<dbReference type="InterPro" id="IPR003593">
    <property type="entry name" value="AAA+_ATPase"/>
</dbReference>
<protein>
    <submittedName>
        <fullName evidence="5">ATP-binding cassette domain-containing protein</fullName>
    </submittedName>
</protein>
<gene>
    <name evidence="5" type="ORF">NCR95_05860</name>
</gene>
<dbReference type="InterPro" id="IPR017871">
    <property type="entry name" value="ABC_transporter-like_CS"/>
</dbReference>
<dbReference type="InterPro" id="IPR027417">
    <property type="entry name" value="P-loop_NTPase"/>
</dbReference>
<reference evidence="5" key="1">
    <citation type="submission" date="2022-06" db="EMBL/GenBank/DDBJ databases">
        <title>Helicobacter colisuis sp. nov.</title>
        <authorList>
            <person name="Papic B."/>
            <person name="Gruntar I."/>
        </authorList>
    </citation>
    <scope>NUCLEOTIDE SEQUENCE</scope>
    <source>
        <strain evidence="5">11154-15</strain>
    </source>
</reference>
<dbReference type="PROSITE" id="PS50893">
    <property type="entry name" value="ABC_TRANSPORTER_2"/>
    <property type="match status" value="1"/>
</dbReference>
<evidence type="ECO:0000256" key="3">
    <source>
        <dbReference type="ARBA" id="ARBA00022840"/>
    </source>
</evidence>
<keyword evidence="6" id="KW-1185">Reference proteome</keyword>
<sequence>MEKLLEVKNLTQSYKKGNFFSQSKQEVILENINFSLTQGKNLGILGENGAGKSSLVRILLGLEKAKSGEVKILGKKYFEGSDQEIRQNIQGIFQDPQSSLNPRWSARECILEGLKNYHCITNKKQQSEELAKFVEINPLDLDKKSLYFSGGEQQRIAIARAIALKPKILILDEAFSNLDAHLQMQMIENLKKIQQDFALTLIVISHDLRVILQLCQEIILLKKGKIIFQASKQEGIQDAILRDKTGVFREFLEASFQNTFLQVEL</sequence>
<evidence type="ECO:0000313" key="5">
    <source>
        <dbReference type="EMBL" id="MCL9819689.1"/>
    </source>
</evidence>
<dbReference type="RefSeq" id="WP_250604458.1">
    <property type="nucleotide sequence ID" value="NZ_JAMOKW010000005.1"/>
</dbReference>
<name>A0ABT0TV64_9HELI</name>
<keyword evidence="3 5" id="KW-0067">ATP-binding</keyword>
<dbReference type="Pfam" id="PF00005">
    <property type="entry name" value="ABC_tran"/>
    <property type="match status" value="1"/>
</dbReference>
<dbReference type="EMBL" id="JAMOKX010000004">
    <property type="protein sequence ID" value="MCL9819689.1"/>
    <property type="molecule type" value="Genomic_DNA"/>
</dbReference>
<dbReference type="SUPFAM" id="SSF52540">
    <property type="entry name" value="P-loop containing nucleoside triphosphate hydrolases"/>
    <property type="match status" value="1"/>
</dbReference>
<feature type="domain" description="ABC transporter" evidence="4">
    <location>
        <begin position="5"/>
        <end position="248"/>
    </location>
</feature>
<evidence type="ECO:0000313" key="6">
    <source>
        <dbReference type="Proteomes" id="UP001057522"/>
    </source>
</evidence>
<evidence type="ECO:0000259" key="4">
    <source>
        <dbReference type="PROSITE" id="PS50893"/>
    </source>
</evidence>
<keyword evidence="1" id="KW-0813">Transport</keyword>
<evidence type="ECO:0000256" key="1">
    <source>
        <dbReference type="ARBA" id="ARBA00022448"/>
    </source>
</evidence>
<dbReference type="InterPro" id="IPR050319">
    <property type="entry name" value="ABC_transp_ATP-bind"/>
</dbReference>
<dbReference type="Gene3D" id="3.40.50.300">
    <property type="entry name" value="P-loop containing nucleotide triphosphate hydrolases"/>
    <property type="match status" value="1"/>
</dbReference>
<dbReference type="PANTHER" id="PTHR43776">
    <property type="entry name" value="TRANSPORT ATP-BINDING PROTEIN"/>
    <property type="match status" value="1"/>
</dbReference>
<dbReference type="Proteomes" id="UP001057522">
    <property type="component" value="Unassembled WGS sequence"/>
</dbReference>
<accession>A0ABT0TV64</accession>
<organism evidence="5 6">
    <name type="scientific">Helicobacter colisuis</name>
    <dbReference type="NCBI Taxonomy" id="2949739"/>
    <lineage>
        <taxon>Bacteria</taxon>
        <taxon>Pseudomonadati</taxon>
        <taxon>Campylobacterota</taxon>
        <taxon>Epsilonproteobacteria</taxon>
        <taxon>Campylobacterales</taxon>
        <taxon>Helicobacteraceae</taxon>
        <taxon>Helicobacter</taxon>
    </lineage>
</organism>
<dbReference type="GO" id="GO:0005524">
    <property type="term" value="F:ATP binding"/>
    <property type="evidence" value="ECO:0007669"/>
    <property type="project" value="UniProtKB-KW"/>
</dbReference>
<dbReference type="PROSITE" id="PS00211">
    <property type="entry name" value="ABC_TRANSPORTER_1"/>
    <property type="match status" value="1"/>
</dbReference>
<dbReference type="CDD" id="cd03257">
    <property type="entry name" value="ABC_NikE_OppD_transporters"/>
    <property type="match status" value="1"/>
</dbReference>